<accession>A0A9D1J8K8</accession>
<keyword evidence="7 9" id="KW-0460">Magnesium</keyword>
<keyword evidence="6 9" id="KW-0418">Kinase</keyword>
<dbReference type="PANTHER" id="PTHR13697:SF52">
    <property type="entry name" value="ATP-DEPENDENT 6-PHOSPHOFRUCTOKINASE 3"/>
    <property type="match status" value="1"/>
</dbReference>
<evidence type="ECO:0000256" key="8">
    <source>
        <dbReference type="ARBA" id="ARBA00023152"/>
    </source>
</evidence>
<dbReference type="PRINTS" id="PR00476">
    <property type="entry name" value="PHFRCTKINASE"/>
</dbReference>
<dbReference type="InterPro" id="IPR022953">
    <property type="entry name" value="ATP_PFK"/>
</dbReference>
<comment type="subunit">
    <text evidence="9">Homodimer or homotetramer.</text>
</comment>
<evidence type="ECO:0000256" key="4">
    <source>
        <dbReference type="ARBA" id="ARBA00022679"/>
    </source>
</evidence>
<name>A0A9D1J8K8_9FIRM</name>
<evidence type="ECO:0000313" key="11">
    <source>
        <dbReference type="EMBL" id="HIR66515.1"/>
    </source>
</evidence>
<comment type="pathway">
    <text evidence="2 9">Carbohydrate degradation; glycolysis; D-glyceraldehyde 3-phosphate and glycerone phosphate from D-glucose: step 3/4.</text>
</comment>
<keyword evidence="9" id="KW-0547">Nucleotide-binding</keyword>
<dbReference type="GO" id="GO:0005524">
    <property type="term" value="F:ATP binding"/>
    <property type="evidence" value="ECO:0007669"/>
    <property type="project" value="UniProtKB-KW"/>
</dbReference>
<dbReference type="GO" id="GO:0006002">
    <property type="term" value="P:fructose 6-phosphate metabolic process"/>
    <property type="evidence" value="ECO:0007669"/>
    <property type="project" value="InterPro"/>
</dbReference>
<feature type="active site" description="Proton acceptor" evidence="9">
    <location>
        <position position="135"/>
    </location>
</feature>
<dbReference type="SUPFAM" id="SSF53784">
    <property type="entry name" value="Phosphofructokinase"/>
    <property type="match status" value="1"/>
</dbReference>
<feature type="binding site" description="in other chain" evidence="9">
    <location>
        <begin position="133"/>
        <end position="135"/>
    </location>
    <ligand>
        <name>substrate</name>
        <note>ligand shared between dimeric partners</note>
    </ligand>
</feature>
<feature type="binding site" description="in other chain" evidence="9">
    <location>
        <begin position="280"/>
        <end position="283"/>
    </location>
    <ligand>
        <name>substrate</name>
        <note>ligand shared between dimeric partners</note>
    </ligand>
</feature>
<sequence>MRIGILTSGGDCSGLNAVIRAAGISLFNNIKGVQLVGIPDGYGGLIRGEGEILGRADLAGILDKGGTILGSSRQPFKQMETVGDDGESKLAKMVRNYKNMGLDCLIAIGGAGTHKNAALLKREGCKVIGVPKTIDNDIYGTDVTFGFQTAVEVATDCMDRIRTTAESHARVMLVEIMGNKAGWLALHSGIAAGADAILIPEIPFSEDKLCDFVAEKKSLGKRSVIIAVAEGAHIKSDAGVKRKKRAFVRTNLNELTVTPHLAEYIEEKTGYAARTSVLGYVQRGGAPCAYDRLLCTRLGEAAANFVAEGKFGVTVAVKGNRLVANQLEDIAGKYKYVTRGDRMVKCAKELGIFLGE</sequence>
<feature type="binding site" description="in other chain" evidence="9">
    <location>
        <position position="230"/>
    </location>
    <ligand>
        <name>substrate</name>
        <note>ligand shared between dimeric partners</note>
    </ligand>
</feature>
<feature type="site" description="Important for substrate specificity; cannot use PPi as phosphoryl donor" evidence="9">
    <location>
        <position position="112"/>
    </location>
</feature>
<keyword evidence="4 9" id="KW-0808">Transferase</keyword>
<evidence type="ECO:0000256" key="1">
    <source>
        <dbReference type="ARBA" id="ARBA00001946"/>
    </source>
</evidence>
<dbReference type="EC" id="2.7.1.11" evidence="9"/>
<dbReference type="GO" id="GO:0003872">
    <property type="term" value="F:6-phosphofructokinase activity"/>
    <property type="evidence" value="ECO:0007669"/>
    <property type="project" value="UniProtKB-UniRule"/>
</dbReference>
<dbReference type="GO" id="GO:0016208">
    <property type="term" value="F:AMP binding"/>
    <property type="evidence" value="ECO:0007669"/>
    <property type="project" value="TreeGrafter"/>
</dbReference>
<evidence type="ECO:0000259" key="10">
    <source>
        <dbReference type="Pfam" id="PF00365"/>
    </source>
</evidence>
<dbReference type="GO" id="GO:0047334">
    <property type="term" value="F:diphosphate-fructose-6-phosphate 1-phosphotransferase activity"/>
    <property type="evidence" value="ECO:0007669"/>
    <property type="project" value="InterPro"/>
</dbReference>
<dbReference type="PANTHER" id="PTHR13697">
    <property type="entry name" value="PHOSPHOFRUCTOKINASE"/>
    <property type="match status" value="1"/>
</dbReference>
<dbReference type="Gene3D" id="3.40.50.460">
    <property type="entry name" value="Phosphofructokinase domain"/>
    <property type="match status" value="1"/>
</dbReference>
<evidence type="ECO:0000256" key="6">
    <source>
        <dbReference type="ARBA" id="ARBA00022777"/>
    </source>
</evidence>
<evidence type="ECO:0000256" key="5">
    <source>
        <dbReference type="ARBA" id="ARBA00022723"/>
    </source>
</evidence>
<dbReference type="InterPro" id="IPR035966">
    <property type="entry name" value="PKF_sf"/>
</dbReference>
<dbReference type="AlphaFoldDB" id="A0A9D1J8K8"/>
<keyword evidence="5 9" id="KW-0479">Metal-binding</keyword>
<comment type="catalytic activity">
    <reaction evidence="9">
        <text>beta-D-fructose 6-phosphate + ATP = beta-D-fructose 1,6-bisphosphate + ADP + H(+)</text>
        <dbReference type="Rhea" id="RHEA:16109"/>
        <dbReference type="ChEBI" id="CHEBI:15378"/>
        <dbReference type="ChEBI" id="CHEBI:30616"/>
        <dbReference type="ChEBI" id="CHEBI:32966"/>
        <dbReference type="ChEBI" id="CHEBI:57634"/>
        <dbReference type="ChEBI" id="CHEBI:456216"/>
        <dbReference type="EC" id="2.7.1.11"/>
    </reaction>
</comment>
<dbReference type="InterPro" id="IPR012829">
    <property type="entry name" value="Phosphofructokinase_III"/>
</dbReference>
<protein>
    <recommendedName>
        <fullName evidence="9">ATP-dependent 6-phosphofructokinase</fullName>
        <shortName evidence="9">ATP-PFK</shortName>
        <shortName evidence="9">Phosphofructokinase</shortName>
        <ecNumber evidence="9">2.7.1.11</ecNumber>
    </recommendedName>
    <alternativeName>
        <fullName evidence="9">Phosphohexokinase</fullName>
    </alternativeName>
</protein>
<comment type="similarity">
    <text evidence="9">Belongs to the phosphofructokinase type A (PFKA) family. Mixed-substrate PFK group III subfamily.</text>
</comment>
<keyword evidence="8 9" id="KW-0324">Glycolysis</keyword>
<dbReference type="GO" id="GO:0070095">
    <property type="term" value="F:fructose-6-phosphate binding"/>
    <property type="evidence" value="ECO:0007669"/>
    <property type="project" value="TreeGrafter"/>
</dbReference>
<comment type="function">
    <text evidence="9">Catalyzes the phosphorylation of D-fructose 6-phosphate to fructose 1,6-bisphosphate by ATP, the first committing step of glycolysis.</text>
</comment>
<dbReference type="GO" id="GO:0005945">
    <property type="term" value="C:6-phosphofructokinase complex"/>
    <property type="evidence" value="ECO:0007669"/>
    <property type="project" value="TreeGrafter"/>
</dbReference>
<proteinExistence type="inferred from homology"/>
<evidence type="ECO:0000256" key="2">
    <source>
        <dbReference type="ARBA" id="ARBA00004679"/>
    </source>
</evidence>
<reference evidence="11" key="1">
    <citation type="submission" date="2020-10" db="EMBL/GenBank/DDBJ databases">
        <authorList>
            <person name="Gilroy R."/>
        </authorList>
    </citation>
    <scope>NUCLEOTIDE SEQUENCE</scope>
    <source>
        <strain evidence="11">ChiW16-3235</strain>
    </source>
</reference>
<dbReference type="GO" id="GO:0030388">
    <property type="term" value="P:fructose 1,6-bisphosphate metabolic process"/>
    <property type="evidence" value="ECO:0007669"/>
    <property type="project" value="TreeGrafter"/>
</dbReference>
<comment type="cofactor">
    <cofactor evidence="1 9">
        <name>Mg(2+)</name>
        <dbReference type="ChEBI" id="CHEBI:18420"/>
    </cofactor>
</comment>
<comment type="caution">
    <text evidence="9">Lacks conserved residue(s) required for the propagation of feature annotation.</text>
</comment>
<dbReference type="GO" id="GO:0046872">
    <property type="term" value="F:metal ion binding"/>
    <property type="evidence" value="ECO:0007669"/>
    <property type="project" value="UniProtKB-KW"/>
</dbReference>
<dbReference type="GO" id="GO:0042802">
    <property type="term" value="F:identical protein binding"/>
    <property type="evidence" value="ECO:0007669"/>
    <property type="project" value="TreeGrafter"/>
</dbReference>
<feature type="domain" description="Phosphofructokinase" evidence="10">
    <location>
        <begin position="2"/>
        <end position="305"/>
    </location>
</feature>
<dbReference type="Proteomes" id="UP000823913">
    <property type="component" value="Unassembled WGS sequence"/>
</dbReference>
<feature type="binding site" evidence="9">
    <location>
        <position position="170"/>
    </location>
    <ligand>
        <name>substrate</name>
        <note>ligand shared between dimeric partners</note>
    </ligand>
</feature>
<feature type="binding site" evidence="9">
    <location>
        <position position="274"/>
    </location>
    <ligand>
        <name>substrate</name>
        <note>ligand shared between dimeric partners</note>
    </ligand>
</feature>
<keyword evidence="3 9" id="KW-0963">Cytoplasm</keyword>
<dbReference type="Pfam" id="PF00365">
    <property type="entry name" value="PFK"/>
    <property type="match status" value="1"/>
</dbReference>
<feature type="binding site" evidence="9">
    <location>
        <begin position="73"/>
        <end position="74"/>
    </location>
    <ligand>
        <name>ATP</name>
        <dbReference type="ChEBI" id="CHEBI:30616"/>
    </ligand>
</feature>
<organism evidence="11 12">
    <name type="scientific">Candidatus Coproplasma avicola</name>
    <dbReference type="NCBI Taxonomy" id="2840744"/>
    <lineage>
        <taxon>Bacteria</taxon>
        <taxon>Bacillati</taxon>
        <taxon>Bacillota</taxon>
        <taxon>Clostridia</taxon>
        <taxon>Eubacteriales</taxon>
        <taxon>Candidatus Coproplasma</taxon>
    </lineage>
</organism>
<dbReference type="Gene3D" id="3.40.50.450">
    <property type="match status" value="1"/>
</dbReference>
<dbReference type="PIRSF" id="PIRSF000532">
    <property type="entry name" value="ATP_PFK_prok"/>
    <property type="match status" value="1"/>
</dbReference>
<evidence type="ECO:0000256" key="9">
    <source>
        <dbReference type="HAMAP-Rule" id="MF_01976"/>
    </source>
</evidence>
<feature type="binding site" evidence="9">
    <location>
        <position position="10"/>
    </location>
    <ligand>
        <name>ATP</name>
        <dbReference type="ChEBI" id="CHEBI:30616"/>
    </ligand>
</feature>
<gene>
    <name evidence="9" type="primary">pfkA</name>
    <name evidence="11" type="ORF">IAB94_00530</name>
</gene>
<evidence type="ECO:0000256" key="3">
    <source>
        <dbReference type="ARBA" id="ARBA00022490"/>
    </source>
</evidence>
<reference evidence="11" key="2">
    <citation type="journal article" date="2021" name="PeerJ">
        <title>Extensive microbial diversity within the chicken gut microbiome revealed by metagenomics and culture.</title>
        <authorList>
            <person name="Gilroy R."/>
            <person name="Ravi A."/>
            <person name="Getino M."/>
            <person name="Pursley I."/>
            <person name="Horton D.L."/>
            <person name="Alikhan N.F."/>
            <person name="Baker D."/>
            <person name="Gharbi K."/>
            <person name="Hall N."/>
            <person name="Watson M."/>
            <person name="Adriaenssens E.M."/>
            <person name="Foster-Nyarko E."/>
            <person name="Jarju S."/>
            <person name="Secka A."/>
            <person name="Antonio M."/>
            <person name="Oren A."/>
            <person name="Chaudhuri R.R."/>
            <person name="La Ragione R."/>
            <person name="Hildebrand F."/>
            <person name="Pallen M.J."/>
        </authorList>
    </citation>
    <scope>NUCLEOTIDE SEQUENCE</scope>
    <source>
        <strain evidence="11">ChiW16-3235</strain>
    </source>
</reference>
<dbReference type="GO" id="GO:0048029">
    <property type="term" value="F:monosaccharide binding"/>
    <property type="evidence" value="ECO:0007669"/>
    <property type="project" value="TreeGrafter"/>
</dbReference>
<keyword evidence="9" id="KW-0067">ATP-binding</keyword>
<dbReference type="GO" id="GO:0061621">
    <property type="term" value="P:canonical glycolysis"/>
    <property type="evidence" value="ECO:0007669"/>
    <property type="project" value="TreeGrafter"/>
</dbReference>
<comment type="subcellular location">
    <subcellularLocation>
        <location evidence="9">Cytoplasm</location>
    </subcellularLocation>
</comment>
<evidence type="ECO:0000256" key="7">
    <source>
        <dbReference type="ARBA" id="ARBA00022842"/>
    </source>
</evidence>
<dbReference type="EMBL" id="DVHK01000011">
    <property type="protein sequence ID" value="HIR66515.1"/>
    <property type="molecule type" value="Genomic_DNA"/>
</dbReference>
<dbReference type="HAMAP" id="MF_01976">
    <property type="entry name" value="Phosphofructokinase_III"/>
    <property type="match status" value="1"/>
</dbReference>
<dbReference type="InterPro" id="IPR000023">
    <property type="entry name" value="Phosphofructokinase_dom"/>
</dbReference>
<comment type="caution">
    <text evidence="11">The sequence shown here is derived from an EMBL/GenBank/DDBJ whole genome shotgun (WGS) entry which is preliminary data.</text>
</comment>
<dbReference type="InterPro" id="IPR012003">
    <property type="entry name" value="ATP_PFK_prok-type"/>
</dbReference>
<dbReference type="NCBIfam" id="NF002872">
    <property type="entry name" value="PRK03202.1"/>
    <property type="match status" value="1"/>
</dbReference>
<evidence type="ECO:0000313" key="12">
    <source>
        <dbReference type="Proteomes" id="UP000823913"/>
    </source>
</evidence>